<dbReference type="Pfam" id="PF19609">
    <property type="entry name" value="DUF6114"/>
    <property type="match status" value="1"/>
</dbReference>
<feature type="transmembrane region" description="Helical" evidence="1">
    <location>
        <begin position="20"/>
        <end position="39"/>
    </location>
</feature>
<protein>
    <submittedName>
        <fullName evidence="2">DUF6114 domain-containing protein</fullName>
    </submittedName>
</protein>
<feature type="transmembrane region" description="Helical" evidence="1">
    <location>
        <begin position="45"/>
        <end position="69"/>
    </location>
</feature>
<name>A0ABW2TN79_9PSEU</name>
<feature type="transmembrane region" description="Helical" evidence="1">
    <location>
        <begin position="76"/>
        <end position="92"/>
    </location>
</feature>
<evidence type="ECO:0000256" key="1">
    <source>
        <dbReference type="SAM" id="Phobius"/>
    </source>
</evidence>
<dbReference type="EMBL" id="JBHTEY010000004">
    <property type="protein sequence ID" value="MFC7614663.1"/>
    <property type="molecule type" value="Genomic_DNA"/>
</dbReference>
<keyword evidence="1" id="KW-1133">Transmembrane helix</keyword>
<evidence type="ECO:0000313" key="3">
    <source>
        <dbReference type="Proteomes" id="UP001596512"/>
    </source>
</evidence>
<dbReference type="InterPro" id="IPR046096">
    <property type="entry name" value="DUF6114"/>
</dbReference>
<gene>
    <name evidence="2" type="ORF">ACFQV2_15150</name>
</gene>
<accession>A0ABW2TN79</accession>
<sequence length="132" mass="13415">MGFIARAWAAFTQWRRTRPFWGGVFLLAGAVPIFVLPLAPIGLVIASGIAGVSGLLIGAIMAVLALSMWFTPQTRVLAGVLGVLVALGAFPLTNLGGLFVGSVLGVIGGAMGASWAPRKVEVASAETEPAAA</sequence>
<organism evidence="2 3">
    <name type="scientific">Actinokineospora soli</name>
    <dbReference type="NCBI Taxonomy" id="1048753"/>
    <lineage>
        <taxon>Bacteria</taxon>
        <taxon>Bacillati</taxon>
        <taxon>Actinomycetota</taxon>
        <taxon>Actinomycetes</taxon>
        <taxon>Pseudonocardiales</taxon>
        <taxon>Pseudonocardiaceae</taxon>
        <taxon>Actinokineospora</taxon>
    </lineage>
</organism>
<reference evidence="3" key="1">
    <citation type="journal article" date="2019" name="Int. J. Syst. Evol. Microbiol.">
        <title>The Global Catalogue of Microorganisms (GCM) 10K type strain sequencing project: providing services to taxonomists for standard genome sequencing and annotation.</title>
        <authorList>
            <consortium name="The Broad Institute Genomics Platform"/>
            <consortium name="The Broad Institute Genome Sequencing Center for Infectious Disease"/>
            <person name="Wu L."/>
            <person name="Ma J."/>
        </authorList>
    </citation>
    <scope>NUCLEOTIDE SEQUENCE [LARGE SCALE GENOMIC DNA]</scope>
    <source>
        <strain evidence="3">JCM 17695</strain>
    </source>
</reference>
<evidence type="ECO:0000313" key="2">
    <source>
        <dbReference type="EMBL" id="MFC7614663.1"/>
    </source>
</evidence>
<proteinExistence type="predicted"/>
<comment type="caution">
    <text evidence="2">The sequence shown here is derived from an EMBL/GenBank/DDBJ whole genome shotgun (WGS) entry which is preliminary data.</text>
</comment>
<keyword evidence="3" id="KW-1185">Reference proteome</keyword>
<keyword evidence="1" id="KW-0812">Transmembrane</keyword>
<dbReference type="Proteomes" id="UP001596512">
    <property type="component" value="Unassembled WGS sequence"/>
</dbReference>
<keyword evidence="1" id="KW-0472">Membrane</keyword>